<comment type="caution">
    <text evidence="1">The sequence shown here is derived from an EMBL/GenBank/DDBJ whole genome shotgun (WGS) entry which is preliminary data.</text>
</comment>
<sequence>MPDAMTASPPPPPGPRDPNLLMRPERLAAMQPSRVSASRALMAQMLREGWRITTRRFEIGPDSVGTAVYDIAAPGGQFSFLAYSNAPKREGRTGRIIGRSWDMTGALVEGVADDAVIEATRQELPKLYAGRATPGTLVWCRSNRSMRIFDATVSALAEGRQPEVSLLAQACYLMRNTGLDGNGTFGTRSFLALEEGHPLRHPLAAQMLSAYMMREFAADLVNHLAALQSPAAVALETQRRRFLGIGNGSALGLILFINNHPRLIHAWISAREQAIVAAQSLALAAGDARLDRLRSLLLRAATFRRQDRMVYDAFAPSARIAAELEQVAALLPELDLTAPYPLAALSAAVEARFHPETSETLLSLMIELVPEEADRLAMGMIVSEELQVQGSMRNAALRALLRQDYAWALEWDMQAEGAYRHVWYKSATAEEPRRGPREEAPDAFNLGLDLPGQVQALDAALAQRPADEPVGRLLLQQPGLRAIVARVQGLAGLSYHSPHTNIMADDFVPAHLVRLMNVTLHGVDKTRDYLNRNLRGVLFHGAPVASELGQETDQIWFYPAEPSEHAR</sequence>
<organism evidence="1 2">
    <name type="scientific">Teichococcus aerophilus</name>
    <dbReference type="NCBI Taxonomy" id="1224513"/>
    <lineage>
        <taxon>Bacteria</taxon>
        <taxon>Pseudomonadati</taxon>
        <taxon>Pseudomonadota</taxon>
        <taxon>Alphaproteobacteria</taxon>
        <taxon>Acetobacterales</taxon>
        <taxon>Roseomonadaceae</taxon>
        <taxon>Roseomonas</taxon>
    </lineage>
</organism>
<keyword evidence="2" id="KW-1185">Reference proteome</keyword>
<accession>A0ABR7RMH7</accession>
<reference evidence="1 2" key="1">
    <citation type="journal article" date="2013" name="Int. J. Syst. Evol. Microbiol.">
        <title>Roseomonas aerophila sp. nov., isolated from air.</title>
        <authorList>
            <person name="Kim S.J."/>
            <person name="Weon H.Y."/>
            <person name="Ahn J.H."/>
            <person name="Hong S.B."/>
            <person name="Seok S.J."/>
            <person name="Whang K.S."/>
            <person name="Kwon S.W."/>
        </authorList>
    </citation>
    <scope>NUCLEOTIDE SEQUENCE [LARGE SCALE GENOMIC DNA]</scope>
    <source>
        <strain evidence="1 2">NBRC 108923</strain>
    </source>
</reference>
<proteinExistence type="predicted"/>
<protein>
    <submittedName>
        <fullName evidence="1">Uncharacterized protein</fullName>
    </submittedName>
</protein>
<evidence type="ECO:0000313" key="1">
    <source>
        <dbReference type="EMBL" id="MBC9207504.1"/>
    </source>
</evidence>
<gene>
    <name evidence="1" type="ORF">IBL26_11720</name>
</gene>
<dbReference type="EMBL" id="JACTVA010000018">
    <property type="protein sequence ID" value="MBC9207504.1"/>
    <property type="molecule type" value="Genomic_DNA"/>
</dbReference>
<dbReference type="Proteomes" id="UP000626026">
    <property type="component" value="Unassembled WGS sequence"/>
</dbReference>
<name>A0ABR7RMH7_9PROT</name>
<evidence type="ECO:0000313" key="2">
    <source>
        <dbReference type="Proteomes" id="UP000626026"/>
    </source>
</evidence>